<dbReference type="OrthoDB" id="2288922at2759"/>
<dbReference type="AlphaFoldDB" id="A0A0B7NNE9"/>
<dbReference type="EMBL" id="LN734230">
    <property type="protein sequence ID" value="CEP20151.1"/>
    <property type="molecule type" value="Genomic_DNA"/>
</dbReference>
<name>A0A0B7NNE9_9FUNG</name>
<sequence>MAAFLRPSDLARIPFTSCSISETGHLLLQVVAPKETRGKRSIIKPLSIHPHAEDFELCPVQCFKALRARPIHSKLSVKSNNINQPLSASTMS</sequence>
<reference evidence="1 2" key="1">
    <citation type="submission" date="2014-09" db="EMBL/GenBank/DDBJ databases">
        <authorList>
            <person name="Ellenberger Sabrina"/>
        </authorList>
    </citation>
    <scope>NUCLEOTIDE SEQUENCE [LARGE SCALE GENOMIC DNA]</scope>
    <source>
        <strain evidence="1 2">CBS 412.66</strain>
    </source>
</reference>
<organism evidence="1 2">
    <name type="scientific">Parasitella parasitica</name>
    <dbReference type="NCBI Taxonomy" id="35722"/>
    <lineage>
        <taxon>Eukaryota</taxon>
        <taxon>Fungi</taxon>
        <taxon>Fungi incertae sedis</taxon>
        <taxon>Mucoromycota</taxon>
        <taxon>Mucoromycotina</taxon>
        <taxon>Mucoromycetes</taxon>
        <taxon>Mucorales</taxon>
        <taxon>Mucorineae</taxon>
        <taxon>Mucoraceae</taxon>
        <taxon>Parasitella</taxon>
    </lineage>
</organism>
<evidence type="ECO:0000313" key="2">
    <source>
        <dbReference type="Proteomes" id="UP000054107"/>
    </source>
</evidence>
<keyword evidence="2" id="KW-1185">Reference proteome</keyword>
<accession>A0A0B7NNE9</accession>
<dbReference type="Proteomes" id="UP000054107">
    <property type="component" value="Unassembled WGS sequence"/>
</dbReference>
<proteinExistence type="predicted"/>
<protein>
    <submittedName>
        <fullName evidence="1">Uncharacterized protein</fullName>
    </submittedName>
</protein>
<evidence type="ECO:0000313" key="1">
    <source>
        <dbReference type="EMBL" id="CEP20151.1"/>
    </source>
</evidence>
<gene>
    <name evidence="1" type="primary">PARPA_14472.1 scaffold 50532</name>
</gene>